<keyword evidence="7" id="KW-0472">Membrane</keyword>
<evidence type="ECO:0000256" key="2">
    <source>
        <dbReference type="ARBA" id="ARBA00012512"/>
    </source>
</evidence>
<keyword evidence="3" id="KW-0285">Flavoprotein</keyword>
<evidence type="ECO:0000259" key="8">
    <source>
        <dbReference type="PROSITE" id="PS51324"/>
    </source>
</evidence>
<keyword evidence="7" id="KW-1133">Transmembrane helix</keyword>
<evidence type="ECO:0000256" key="7">
    <source>
        <dbReference type="SAM" id="Phobius"/>
    </source>
</evidence>
<reference evidence="9" key="1">
    <citation type="journal article" date="2020" name="Nature">
        <title>Giant virus diversity and host interactions through global metagenomics.</title>
        <authorList>
            <person name="Schulz F."/>
            <person name="Roux S."/>
            <person name="Paez-Espino D."/>
            <person name="Jungbluth S."/>
            <person name="Walsh D.A."/>
            <person name="Denef V.J."/>
            <person name="McMahon K.D."/>
            <person name="Konstantinidis K.T."/>
            <person name="Eloe-Fadrosh E.A."/>
            <person name="Kyrpides N.C."/>
            <person name="Woyke T."/>
        </authorList>
    </citation>
    <scope>NUCLEOTIDE SEQUENCE</scope>
    <source>
        <strain evidence="9">GVMAG-M-3300023174-92</strain>
    </source>
</reference>
<evidence type="ECO:0000256" key="4">
    <source>
        <dbReference type="ARBA" id="ARBA00022827"/>
    </source>
</evidence>
<sequence length="125" mass="14903">MTLALSYPERANAVTKRKYYDFVLNLPIFIPDPEIGNRFSGLLDKYPVSPYLDGRDSFIRWVHFIHNKVNHSLGKEEISLTEALENYYREYTPRPVVTYDNLKWKKYAVIGVFIFILLFIIYLYR</sequence>
<dbReference type="AlphaFoldDB" id="A0A6C0DWP4"/>
<dbReference type="Pfam" id="PF04777">
    <property type="entry name" value="Evr1_Alr"/>
    <property type="match status" value="1"/>
</dbReference>
<comment type="cofactor">
    <cofactor evidence="1">
        <name>FAD</name>
        <dbReference type="ChEBI" id="CHEBI:57692"/>
    </cofactor>
</comment>
<protein>
    <recommendedName>
        <fullName evidence="2">thiol oxidase</fullName>
        <ecNumber evidence="2">1.8.3.2</ecNumber>
    </recommendedName>
</protein>
<accession>A0A6C0DWP4</accession>
<dbReference type="SUPFAM" id="SSF69000">
    <property type="entry name" value="FAD-dependent thiol oxidase"/>
    <property type="match status" value="1"/>
</dbReference>
<organism evidence="9">
    <name type="scientific">viral metagenome</name>
    <dbReference type="NCBI Taxonomy" id="1070528"/>
    <lineage>
        <taxon>unclassified sequences</taxon>
        <taxon>metagenomes</taxon>
        <taxon>organismal metagenomes</taxon>
    </lineage>
</organism>
<dbReference type="InterPro" id="IPR036774">
    <property type="entry name" value="ERV/ALR_sulphydryl_oxid_sf"/>
</dbReference>
<evidence type="ECO:0000313" key="9">
    <source>
        <dbReference type="EMBL" id="QHT21267.1"/>
    </source>
</evidence>
<keyword evidence="6" id="KW-1015">Disulfide bond</keyword>
<name>A0A6C0DWP4_9ZZZZ</name>
<evidence type="ECO:0000256" key="6">
    <source>
        <dbReference type="ARBA" id="ARBA00023157"/>
    </source>
</evidence>
<dbReference type="EC" id="1.8.3.2" evidence="2"/>
<feature type="transmembrane region" description="Helical" evidence="7">
    <location>
        <begin position="107"/>
        <end position="124"/>
    </location>
</feature>
<evidence type="ECO:0000256" key="5">
    <source>
        <dbReference type="ARBA" id="ARBA00023002"/>
    </source>
</evidence>
<keyword evidence="5" id="KW-0560">Oxidoreductase</keyword>
<dbReference type="EMBL" id="MN739688">
    <property type="protein sequence ID" value="QHT21267.1"/>
    <property type="molecule type" value="Genomic_DNA"/>
</dbReference>
<dbReference type="GO" id="GO:0016972">
    <property type="term" value="F:thiol oxidase activity"/>
    <property type="evidence" value="ECO:0007669"/>
    <property type="project" value="UniProtKB-EC"/>
</dbReference>
<evidence type="ECO:0000256" key="1">
    <source>
        <dbReference type="ARBA" id="ARBA00001974"/>
    </source>
</evidence>
<keyword evidence="7" id="KW-0812">Transmembrane</keyword>
<feature type="domain" description="ERV/ALR sulfhydryl oxidase" evidence="8">
    <location>
        <begin position="1"/>
        <end position="87"/>
    </location>
</feature>
<proteinExistence type="predicted"/>
<dbReference type="InterPro" id="IPR017905">
    <property type="entry name" value="ERV/ALR_sulphydryl_oxidase"/>
</dbReference>
<dbReference type="PROSITE" id="PS51324">
    <property type="entry name" value="ERV_ALR"/>
    <property type="match status" value="1"/>
</dbReference>
<keyword evidence="4" id="KW-0274">FAD</keyword>
<dbReference type="Gene3D" id="1.20.120.310">
    <property type="entry name" value="ERV/ALR sulfhydryl oxidase domain"/>
    <property type="match status" value="1"/>
</dbReference>
<evidence type="ECO:0000256" key="3">
    <source>
        <dbReference type="ARBA" id="ARBA00022630"/>
    </source>
</evidence>